<dbReference type="Proteomes" id="UP000178043">
    <property type="component" value="Unassembled WGS sequence"/>
</dbReference>
<gene>
    <name evidence="1" type="ORF">A2606_01935</name>
</gene>
<evidence type="ECO:0000313" key="1">
    <source>
        <dbReference type="EMBL" id="OGN40909.1"/>
    </source>
</evidence>
<dbReference type="AlphaFoldDB" id="A0A1F8HUU0"/>
<evidence type="ECO:0000313" key="2">
    <source>
        <dbReference type="Proteomes" id="UP000178043"/>
    </source>
</evidence>
<reference evidence="1 2" key="1">
    <citation type="journal article" date="2016" name="Nat. Commun.">
        <title>Thousands of microbial genomes shed light on interconnected biogeochemical processes in an aquifer system.</title>
        <authorList>
            <person name="Anantharaman K."/>
            <person name="Brown C.T."/>
            <person name="Hug L.A."/>
            <person name="Sharon I."/>
            <person name="Castelle C.J."/>
            <person name="Probst A.J."/>
            <person name="Thomas B.C."/>
            <person name="Singh A."/>
            <person name="Wilkins M.J."/>
            <person name="Karaoz U."/>
            <person name="Brodie E.L."/>
            <person name="Williams K.H."/>
            <person name="Hubbard S.S."/>
            <person name="Banfield J.F."/>
        </authorList>
    </citation>
    <scope>NUCLEOTIDE SEQUENCE [LARGE SCALE GENOMIC DNA]</scope>
</reference>
<dbReference type="EMBL" id="MGLG01000038">
    <property type="protein sequence ID" value="OGN40909.1"/>
    <property type="molecule type" value="Genomic_DNA"/>
</dbReference>
<organism evidence="1 2">
    <name type="scientific">Candidatus Yanofskybacteria bacterium RIFOXYD1_FULL_42_10</name>
    <dbReference type="NCBI Taxonomy" id="1802718"/>
    <lineage>
        <taxon>Bacteria</taxon>
        <taxon>Candidatus Yanofskyibacteriota</taxon>
    </lineage>
</organism>
<name>A0A1F8HUU0_9BACT</name>
<proteinExistence type="predicted"/>
<protein>
    <submittedName>
        <fullName evidence="1">Uncharacterized protein</fullName>
    </submittedName>
</protein>
<comment type="caution">
    <text evidence="1">The sequence shown here is derived from an EMBL/GenBank/DDBJ whole genome shotgun (WGS) entry which is preliminary data.</text>
</comment>
<sequence length="60" mass="7215">MKPPEQTRLVVFDTIFFYIIKNRVVVRTSVVCRWSRRSGLKKNRGCFEIKKRSYNSKLSF</sequence>
<accession>A0A1F8HUU0</accession>